<keyword evidence="2" id="KW-1185">Reference proteome</keyword>
<reference evidence="1" key="2">
    <citation type="submission" date="2023-06" db="EMBL/GenBank/DDBJ databases">
        <authorList>
            <consortium name="Lawrence Berkeley National Laboratory"/>
            <person name="Haridas S."/>
            <person name="Hensen N."/>
            <person name="Bonometti L."/>
            <person name="Westerberg I."/>
            <person name="Brannstrom I.O."/>
            <person name="Guillou S."/>
            <person name="Cros-Aarteil S."/>
            <person name="Calhoun S."/>
            <person name="Kuo A."/>
            <person name="Mondo S."/>
            <person name="Pangilinan J."/>
            <person name="Riley R."/>
            <person name="Labutti K."/>
            <person name="Andreopoulos B."/>
            <person name="Lipzen A."/>
            <person name="Chen C."/>
            <person name="Yanf M."/>
            <person name="Daum C."/>
            <person name="Ng V."/>
            <person name="Clum A."/>
            <person name="Steindorff A."/>
            <person name="Ohm R."/>
            <person name="Martin F."/>
            <person name="Silar P."/>
            <person name="Natvig D."/>
            <person name="Lalanne C."/>
            <person name="Gautier V."/>
            <person name="Ament-Velasquez S.L."/>
            <person name="Kruys A."/>
            <person name="Hutchinson M.I."/>
            <person name="Powell A.J."/>
            <person name="Barry K."/>
            <person name="Miller A.N."/>
            <person name="Grigoriev I.V."/>
            <person name="Debuchy R."/>
            <person name="Gladieux P."/>
            <person name="Thoren M.H."/>
            <person name="Johannesson H."/>
        </authorList>
    </citation>
    <scope>NUCLEOTIDE SEQUENCE</scope>
    <source>
        <strain evidence="1">CBS 955.72</strain>
    </source>
</reference>
<dbReference type="AlphaFoldDB" id="A0AAJ0M8W6"/>
<dbReference type="Proteomes" id="UP001275084">
    <property type="component" value="Unassembled WGS sequence"/>
</dbReference>
<dbReference type="EMBL" id="JAUIQD010000008">
    <property type="protein sequence ID" value="KAK3342069.1"/>
    <property type="molecule type" value="Genomic_DNA"/>
</dbReference>
<organism evidence="1 2">
    <name type="scientific">Lasiosphaeria hispida</name>
    <dbReference type="NCBI Taxonomy" id="260671"/>
    <lineage>
        <taxon>Eukaryota</taxon>
        <taxon>Fungi</taxon>
        <taxon>Dikarya</taxon>
        <taxon>Ascomycota</taxon>
        <taxon>Pezizomycotina</taxon>
        <taxon>Sordariomycetes</taxon>
        <taxon>Sordariomycetidae</taxon>
        <taxon>Sordariales</taxon>
        <taxon>Lasiosphaeriaceae</taxon>
        <taxon>Lasiosphaeria</taxon>
    </lineage>
</organism>
<proteinExistence type="predicted"/>
<dbReference type="PANTHER" id="PTHR33112:SF9">
    <property type="entry name" value="HETEROKARYON INCOMPATIBILITY DOMAIN-CONTAINING PROTEIN"/>
    <property type="match status" value="1"/>
</dbReference>
<reference evidence="1" key="1">
    <citation type="journal article" date="2023" name="Mol. Phylogenet. Evol.">
        <title>Genome-scale phylogeny and comparative genomics of the fungal order Sordariales.</title>
        <authorList>
            <person name="Hensen N."/>
            <person name="Bonometti L."/>
            <person name="Westerberg I."/>
            <person name="Brannstrom I.O."/>
            <person name="Guillou S."/>
            <person name="Cros-Aarteil S."/>
            <person name="Calhoun S."/>
            <person name="Haridas S."/>
            <person name="Kuo A."/>
            <person name="Mondo S."/>
            <person name="Pangilinan J."/>
            <person name="Riley R."/>
            <person name="LaButti K."/>
            <person name="Andreopoulos B."/>
            <person name="Lipzen A."/>
            <person name="Chen C."/>
            <person name="Yan M."/>
            <person name="Daum C."/>
            <person name="Ng V."/>
            <person name="Clum A."/>
            <person name="Steindorff A."/>
            <person name="Ohm R.A."/>
            <person name="Martin F."/>
            <person name="Silar P."/>
            <person name="Natvig D.O."/>
            <person name="Lalanne C."/>
            <person name="Gautier V."/>
            <person name="Ament-Velasquez S.L."/>
            <person name="Kruys A."/>
            <person name="Hutchinson M.I."/>
            <person name="Powell A.J."/>
            <person name="Barry K."/>
            <person name="Miller A.N."/>
            <person name="Grigoriev I.V."/>
            <person name="Debuchy R."/>
            <person name="Gladieux P."/>
            <person name="Hiltunen Thoren M."/>
            <person name="Johannesson H."/>
        </authorList>
    </citation>
    <scope>NUCLEOTIDE SEQUENCE</scope>
    <source>
        <strain evidence="1">CBS 955.72</strain>
    </source>
</reference>
<evidence type="ECO:0000313" key="2">
    <source>
        <dbReference type="Proteomes" id="UP001275084"/>
    </source>
</evidence>
<name>A0AAJ0M8W6_9PEZI</name>
<comment type="caution">
    <text evidence="1">The sequence shown here is derived from an EMBL/GenBank/DDBJ whole genome shotgun (WGS) entry which is preliminary data.</text>
</comment>
<evidence type="ECO:0000313" key="1">
    <source>
        <dbReference type="EMBL" id="KAK3342069.1"/>
    </source>
</evidence>
<sequence>MAAIYQGSLFVISASGSPGAHVGLFTAYTPEYGAQVFEIPANSANGAGPPRNEEVLVRPSLPHKQDPDETRFECTKSMGNGGSIVSGLDAALVPTWARARQERTARVKSFYNALAWGSMSTTQLVESWHCLVEDYAELLLTVEKDIFPALSGLTKRFQSVWKPGAYLAGLWQETPPAGPSLGEHIVYLDAYDDDFQGVMAAVAMPVYCFRIVHSGSRRLGRFEPSCLHFLILQPLADGEPDAGEERTIVEQEKLGQPVGEESPRLGRRDKFKRVGLLEVHASNHGGFLERLLGEGVHQVVEIL</sequence>
<gene>
    <name evidence="1" type="ORF">B0T25DRAFT_574379</name>
</gene>
<accession>A0AAJ0M8W6</accession>
<dbReference type="PANTHER" id="PTHR33112">
    <property type="entry name" value="DOMAIN PROTEIN, PUTATIVE-RELATED"/>
    <property type="match status" value="1"/>
</dbReference>
<protein>
    <submittedName>
        <fullName evidence="1">Uncharacterized protein</fullName>
    </submittedName>
</protein>